<evidence type="ECO:0000256" key="4">
    <source>
        <dbReference type="ARBA" id="ARBA00025453"/>
    </source>
</evidence>
<sequence>MLRRPYASHLVPTCSPPHHSAPAPLPLAHFPPFPPFPPHPLSIMAGAAAFAVVATGAVAARVSSTAACSFTAPAGHVVPAAARSNRVSTPWRMQEASPPAPPSDDVAAAAQPAAESSGAVAEAVAADDAAAKGTERRSLSKRRSKGSRGGNQRVVTVPYEDLAEGNEYDGTVKAVMDYGCFVDIGTTTDGLIHVSKLGRGFVEKVSDVVTVGQAVRVAISAIDTEKKNFSLRMVLPEGEGAPEGERRGGGRSARGGGGGGGDAGAALSKWYTEYGTDPSKMVTGKVSSVRDFGAFISLEGAPTDGLVHVSQIQEGRVASVAAVLSEGQEVSVRVVECDVSRKRLSLSMKPFVEGGDDSGSGGGPSKAEIEGANAAQPTFRTSFELAFEKAQAAAKSS</sequence>
<protein>
    <recommendedName>
        <fullName evidence="6">S1 motif domain-containing protein</fullName>
    </recommendedName>
</protein>
<dbReference type="PROSITE" id="PS50126">
    <property type="entry name" value="S1"/>
    <property type="match status" value="2"/>
</dbReference>
<evidence type="ECO:0000256" key="1">
    <source>
        <dbReference type="ARBA" id="ARBA00004229"/>
    </source>
</evidence>
<dbReference type="SMART" id="SM00316">
    <property type="entry name" value="S1"/>
    <property type="match status" value="2"/>
</dbReference>
<feature type="domain" description="S1 motif" evidence="6">
    <location>
        <begin position="279"/>
        <end position="349"/>
    </location>
</feature>
<gene>
    <name evidence="7" type="ORF">BU14_0098s0034</name>
</gene>
<proteinExistence type="predicted"/>
<dbReference type="GO" id="GO:0003729">
    <property type="term" value="F:mRNA binding"/>
    <property type="evidence" value="ECO:0007669"/>
    <property type="project" value="TreeGrafter"/>
</dbReference>
<evidence type="ECO:0000256" key="3">
    <source>
        <dbReference type="ARBA" id="ARBA00022640"/>
    </source>
</evidence>
<dbReference type="OrthoDB" id="412781at2759"/>
<feature type="region of interest" description="Disordered" evidence="5">
    <location>
        <begin position="82"/>
        <end position="153"/>
    </location>
</feature>
<feature type="compositionally biased region" description="Gly residues" evidence="5">
    <location>
        <begin position="250"/>
        <end position="261"/>
    </location>
</feature>
<dbReference type="FunFam" id="2.40.50.140:FF:000051">
    <property type="entry name" value="RNA-binding transcriptional accessory protein"/>
    <property type="match status" value="1"/>
</dbReference>
<dbReference type="GO" id="GO:0006412">
    <property type="term" value="P:translation"/>
    <property type="evidence" value="ECO:0007669"/>
    <property type="project" value="TreeGrafter"/>
</dbReference>
<dbReference type="Proteomes" id="UP000218209">
    <property type="component" value="Unassembled WGS sequence"/>
</dbReference>
<dbReference type="Gene3D" id="2.40.50.140">
    <property type="entry name" value="Nucleic acid-binding proteins"/>
    <property type="match status" value="2"/>
</dbReference>
<dbReference type="InterPro" id="IPR012340">
    <property type="entry name" value="NA-bd_OB-fold"/>
</dbReference>
<dbReference type="Pfam" id="PF00575">
    <property type="entry name" value="S1"/>
    <property type="match status" value="2"/>
</dbReference>
<organism evidence="7 8">
    <name type="scientific">Porphyra umbilicalis</name>
    <name type="common">Purple laver</name>
    <name type="synonym">Red alga</name>
    <dbReference type="NCBI Taxonomy" id="2786"/>
    <lineage>
        <taxon>Eukaryota</taxon>
        <taxon>Rhodophyta</taxon>
        <taxon>Bangiophyceae</taxon>
        <taxon>Bangiales</taxon>
        <taxon>Bangiaceae</taxon>
        <taxon>Porphyra</taxon>
    </lineage>
</organism>
<dbReference type="PANTHER" id="PTHR10724:SF10">
    <property type="entry name" value="S1 RNA-BINDING DOMAIN-CONTAINING PROTEIN 1"/>
    <property type="match status" value="1"/>
</dbReference>
<evidence type="ECO:0000313" key="7">
    <source>
        <dbReference type="EMBL" id="OSX78808.1"/>
    </source>
</evidence>
<name>A0A1X6PD55_PORUM</name>
<feature type="compositionally biased region" description="Low complexity" evidence="5">
    <location>
        <begin position="103"/>
        <end position="128"/>
    </location>
</feature>
<comment type="function">
    <text evidence="4">Associates with the EF-Tu.GDP complex and induces the exchange of GDP to GTP. It remains bound to the aminoacyl-tRNA.EF-Tu.GTP complex up to the GTP hydrolysis stage on the ribosome.</text>
</comment>
<evidence type="ECO:0000259" key="6">
    <source>
        <dbReference type="PROSITE" id="PS50126"/>
    </source>
</evidence>
<feature type="region of interest" description="Disordered" evidence="5">
    <location>
        <begin position="237"/>
        <end position="261"/>
    </location>
</feature>
<dbReference type="PANTHER" id="PTHR10724">
    <property type="entry name" value="30S RIBOSOMAL PROTEIN S1"/>
    <property type="match status" value="1"/>
</dbReference>
<evidence type="ECO:0000256" key="2">
    <source>
        <dbReference type="ARBA" id="ARBA00022528"/>
    </source>
</evidence>
<keyword evidence="3" id="KW-0934">Plastid</keyword>
<reference evidence="7 8" key="1">
    <citation type="submission" date="2017-03" db="EMBL/GenBank/DDBJ databases">
        <title>WGS assembly of Porphyra umbilicalis.</title>
        <authorList>
            <person name="Brawley S.H."/>
            <person name="Blouin N.A."/>
            <person name="Ficko-Blean E."/>
            <person name="Wheeler G.L."/>
            <person name="Lohr M."/>
            <person name="Goodson H.V."/>
            <person name="Jenkins J.W."/>
            <person name="Blaby-Haas C.E."/>
            <person name="Helliwell K.E."/>
            <person name="Chan C."/>
            <person name="Marriage T."/>
            <person name="Bhattacharya D."/>
            <person name="Klein A.S."/>
            <person name="Badis Y."/>
            <person name="Brodie J."/>
            <person name="Cao Y."/>
            <person name="Collen J."/>
            <person name="Dittami S.M."/>
            <person name="Gachon C.M."/>
            <person name="Green B.R."/>
            <person name="Karpowicz S."/>
            <person name="Kim J.W."/>
            <person name="Kudahl U."/>
            <person name="Lin S."/>
            <person name="Michel G."/>
            <person name="Mittag M."/>
            <person name="Olson B.J."/>
            <person name="Pangilinan J."/>
            <person name="Peng Y."/>
            <person name="Qiu H."/>
            <person name="Shu S."/>
            <person name="Singer J.T."/>
            <person name="Smith A.G."/>
            <person name="Sprecher B.N."/>
            <person name="Wagner V."/>
            <person name="Wang W."/>
            <person name="Wang Z.-Y."/>
            <person name="Yan J."/>
            <person name="Yarish C."/>
            <person name="Zoeuner-Riek S."/>
            <person name="Zhuang Y."/>
            <person name="Zou Y."/>
            <person name="Lindquist E.A."/>
            <person name="Grimwood J."/>
            <person name="Barry K."/>
            <person name="Rokhsar D.S."/>
            <person name="Schmutz J."/>
            <person name="Stiller J.W."/>
            <person name="Grossman A.R."/>
            <person name="Prochnik S.E."/>
        </authorList>
    </citation>
    <scope>NUCLEOTIDE SEQUENCE [LARGE SCALE GENOMIC DNA]</scope>
    <source>
        <strain evidence="7">4086291</strain>
    </source>
</reference>
<dbReference type="SUPFAM" id="SSF50249">
    <property type="entry name" value="Nucleic acid-binding proteins"/>
    <property type="match status" value="2"/>
</dbReference>
<feature type="compositionally biased region" description="Basic and acidic residues" evidence="5">
    <location>
        <begin position="129"/>
        <end position="138"/>
    </location>
</feature>
<accession>A0A1X6PD55</accession>
<feature type="domain" description="S1 motif" evidence="6">
    <location>
        <begin position="165"/>
        <end position="234"/>
    </location>
</feature>
<dbReference type="EMBL" id="KV918804">
    <property type="protein sequence ID" value="OSX78808.1"/>
    <property type="molecule type" value="Genomic_DNA"/>
</dbReference>
<feature type="region of interest" description="Disordered" evidence="5">
    <location>
        <begin position="351"/>
        <end position="373"/>
    </location>
</feature>
<evidence type="ECO:0000313" key="8">
    <source>
        <dbReference type="Proteomes" id="UP000218209"/>
    </source>
</evidence>
<dbReference type="GO" id="GO:0009507">
    <property type="term" value="C:chloroplast"/>
    <property type="evidence" value="ECO:0007669"/>
    <property type="project" value="UniProtKB-SubCell"/>
</dbReference>
<dbReference type="InterPro" id="IPR050437">
    <property type="entry name" value="Ribos_protein_bS1-like"/>
</dbReference>
<comment type="subcellular location">
    <subcellularLocation>
        <location evidence="1">Plastid</location>
        <location evidence="1">Chloroplast</location>
    </subcellularLocation>
</comment>
<dbReference type="AlphaFoldDB" id="A0A1X6PD55"/>
<evidence type="ECO:0000256" key="5">
    <source>
        <dbReference type="SAM" id="MobiDB-lite"/>
    </source>
</evidence>
<keyword evidence="2" id="KW-0150">Chloroplast</keyword>
<dbReference type="InterPro" id="IPR003029">
    <property type="entry name" value="S1_domain"/>
</dbReference>
<dbReference type="GO" id="GO:0003735">
    <property type="term" value="F:structural constituent of ribosome"/>
    <property type="evidence" value="ECO:0007669"/>
    <property type="project" value="TreeGrafter"/>
</dbReference>
<keyword evidence="8" id="KW-1185">Reference proteome</keyword>